<organism evidence="6 8">
    <name type="scientific">Edaphobacter modestus</name>
    <dbReference type="NCBI Taxonomy" id="388466"/>
    <lineage>
        <taxon>Bacteria</taxon>
        <taxon>Pseudomonadati</taxon>
        <taxon>Acidobacteriota</taxon>
        <taxon>Terriglobia</taxon>
        <taxon>Terriglobales</taxon>
        <taxon>Acidobacteriaceae</taxon>
        <taxon>Edaphobacter</taxon>
    </lineage>
</organism>
<dbReference type="GO" id="GO:0003700">
    <property type="term" value="F:DNA-binding transcription factor activity"/>
    <property type="evidence" value="ECO:0007669"/>
    <property type="project" value="InterPro"/>
</dbReference>
<keyword evidence="4" id="KW-0804">Transcription</keyword>
<comment type="similarity">
    <text evidence="1">Belongs to the LysR transcriptional regulatory family.</text>
</comment>
<evidence type="ECO:0000256" key="2">
    <source>
        <dbReference type="ARBA" id="ARBA00023015"/>
    </source>
</evidence>
<keyword evidence="2" id="KW-0805">Transcription regulation</keyword>
<evidence type="ECO:0000313" key="6">
    <source>
        <dbReference type="EMBL" id="RZU39120.1"/>
    </source>
</evidence>
<dbReference type="InterPro" id="IPR036390">
    <property type="entry name" value="WH_DNA-bd_sf"/>
</dbReference>
<accession>A0A4Q7YNX0</accession>
<dbReference type="Pfam" id="PF00126">
    <property type="entry name" value="HTH_1"/>
    <property type="match status" value="1"/>
</dbReference>
<dbReference type="InterPro" id="IPR000847">
    <property type="entry name" value="LysR_HTH_N"/>
</dbReference>
<reference evidence="6 8" key="1">
    <citation type="submission" date="2019-02" db="EMBL/GenBank/DDBJ databases">
        <title>Genomic Encyclopedia of Archaeal and Bacterial Type Strains, Phase II (KMG-II): from individual species to whole genera.</title>
        <authorList>
            <person name="Goeker M."/>
        </authorList>
    </citation>
    <scope>NUCLEOTIDE SEQUENCE [LARGE SCALE GENOMIC DNA]</scope>
    <source>
        <strain evidence="6 8">DSM 18101</strain>
    </source>
</reference>
<dbReference type="PRINTS" id="PR00039">
    <property type="entry name" value="HTHLYSR"/>
</dbReference>
<protein>
    <submittedName>
        <fullName evidence="6">DNA-binding transcriptional LysR family regulator</fullName>
    </submittedName>
</protein>
<evidence type="ECO:0000259" key="5">
    <source>
        <dbReference type="PROSITE" id="PS50931"/>
    </source>
</evidence>
<dbReference type="Pfam" id="PF03466">
    <property type="entry name" value="LysR_substrate"/>
    <property type="match status" value="1"/>
</dbReference>
<dbReference type="AlphaFoldDB" id="A0A4Q7YNX0"/>
<proteinExistence type="inferred from homology"/>
<sequence>MRRRELELRDIRNFLALAETLHFGRAADRLGIAQPNLSQQIKQLEGTLGHALFERHARGVTITPVGEFFQRRAELLRDNLKDTIETAQRIGRGEEGNLIVGFSGSVMFSKASTVIERYRSGYPNVDLQLRELHANEQITQLLDGTLDISILRDGEPTEGLTIRTLMREPFVAILPQDHPLSVKKTLRPEMLKEERIVLFSPGIARLQFERILGLCLAHGFRPNIVQEAPQWATVVSLVSVGMGISIAPACTSHLNVPGVVYRPIQSDSWTSIDVGTRVELKNPAAKTFLALAQKIFGLEPRRHL</sequence>
<evidence type="ECO:0000256" key="1">
    <source>
        <dbReference type="ARBA" id="ARBA00009437"/>
    </source>
</evidence>
<keyword evidence="8" id="KW-1185">Reference proteome</keyword>
<dbReference type="GO" id="GO:0003677">
    <property type="term" value="F:DNA binding"/>
    <property type="evidence" value="ECO:0007669"/>
    <property type="project" value="UniProtKB-KW"/>
</dbReference>
<dbReference type="EMBL" id="SHKW01000001">
    <property type="protein sequence ID" value="RZU39120.1"/>
    <property type="molecule type" value="Genomic_DNA"/>
</dbReference>
<dbReference type="OrthoDB" id="9803735at2"/>
<comment type="caution">
    <text evidence="6">The sequence shown here is derived from an EMBL/GenBank/DDBJ whole genome shotgun (WGS) entry which is preliminary data.</text>
</comment>
<gene>
    <name evidence="6" type="ORF">BDD14_0453</name>
    <name evidence="7" type="ORF">BDD14_5446</name>
</gene>
<evidence type="ECO:0000313" key="8">
    <source>
        <dbReference type="Proteomes" id="UP000292958"/>
    </source>
</evidence>
<evidence type="ECO:0000256" key="4">
    <source>
        <dbReference type="ARBA" id="ARBA00023163"/>
    </source>
</evidence>
<dbReference type="GO" id="GO:0032993">
    <property type="term" value="C:protein-DNA complex"/>
    <property type="evidence" value="ECO:0007669"/>
    <property type="project" value="TreeGrafter"/>
</dbReference>
<dbReference type="CDD" id="cd08414">
    <property type="entry name" value="PBP2_LTTR_aromatics_like"/>
    <property type="match status" value="1"/>
</dbReference>
<name>A0A4Q7YNX0_9BACT</name>
<evidence type="ECO:0000313" key="7">
    <source>
        <dbReference type="EMBL" id="RZU43739.1"/>
    </source>
</evidence>
<dbReference type="Proteomes" id="UP000292958">
    <property type="component" value="Unassembled WGS sequence"/>
</dbReference>
<feature type="domain" description="HTH lysR-type" evidence="5">
    <location>
        <begin position="6"/>
        <end position="63"/>
    </location>
</feature>
<dbReference type="InterPro" id="IPR036388">
    <property type="entry name" value="WH-like_DNA-bd_sf"/>
</dbReference>
<dbReference type="InterPro" id="IPR005119">
    <property type="entry name" value="LysR_subst-bd"/>
</dbReference>
<dbReference type="Gene3D" id="3.40.190.10">
    <property type="entry name" value="Periplasmic binding protein-like II"/>
    <property type="match status" value="2"/>
</dbReference>
<keyword evidence="3 6" id="KW-0238">DNA-binding</keyword>
<dbReference type="SUPFAM" id="SSF46785">
    <property type="entry name" value="Winged helix' DNA-binding domain"/>
    <property type="match status" value="1"/>
</dbReference>
<dbReference type="PROSITE" id="PS50931">
    <property type="entry name" value="HTH_LYSR"/>
    <property type="match status" value="1"/>
</dbReference>
<dbReference type="Gene3D" id="1.10.10.10">
    <property type="entry name" value="Winged helix-like DNA-binding domain superfamily/Winged helix DNA-binding domain"/>
    <property type="match status" value="1"/>
</dbReference>
<dbReference type="FunFam" id="1.10.10.10:FF:000001">
    <property type="entry name" value="LysR family transcriptional regulator"/>
    <property type="match status" value="1"/>
</dbReference>
<evidence type="ECO:0000256" key="3">
    <source>
        <dbReference type="ARBA" id="ARBA00023125"/>
    </source>
</evidence>
<dbReference type="PANTHER" id="PTHR30346:SF30">
    <property type="entry name" value="SMALL NEUTRAL PROTEASE REGULATORY PROTEIN"/>
    <property type="match status" value="1"/>
</dbReference>
<dbReference type="SUPFAM" id="SSF53850">
    <property type="entry name" value="Periplasmic binding protein-like II"/>
    <property type="match status" value="1"/>
</dbReference>
<dbReference type="EMBL" id="SHKW01000001">
    <property type="protein sequence ID" value="RZU43739.1"/>
    <property type="molecule type" value="Genomic_DNA"/>
</dbReference>
<dbReference type="RefSeq" id="WP_130417381.1">
    <property type="nucleotide sequence ID" value="NZ_SHKW01000001.1"/>
</dbReference>
<dbReference type="PANTHER" id="PTHR30346">
    <property type="entry name" value="TRANSCRIPTIONAL DUAL REGULATOR HCAR-RELATED"/>
    <property type="match status" value="1"/>
</dbReference>